<comment type="caution">
    <text evidence="13">The sequence shown here is derived from an EMBL/GenBank/DDBJ whole genome shotgun (WGS) entry which is preliminary data.</text>
</comment>
<feature type="domain" description="TonB-dependent receptor plug" evidence="12">
    <location>
        <begin position="58"/>
        <end position="170"/>
    </location>
</feature>
<evidence type="ECO:0000313" key="13">
    <source>
        <dbReference type="EMBL" id="GAC34513.1"/>
    </source>
</evidence>
<evidence type="ECO:0000256" key="1">
    <source>
        <dbReference type="ARBA" id="ARBA00004571"/>
    </source>
</evidence>
<name>K7A0M6_9ALTE</name>
<keyword evidence="2 8" id="KW-0813">Transport</keyword>
<dbReference type="EMBL" id="BAER01000112">
    <property type="protein sequence ID" value="GAC34513.1"/>
    <property type="molecule type" value="Genomic_DNA"/>
</dbReference>
<dbReference type="Gene3D" id="2.40.170.20">
    <property type="entry name" value="TonB-dependent receptor, beta-barrel domain"/>
    <property type="match status" value="1"/>
</dbReference>
<dbReference type="InterPro" id="IPR000531">
    <property type="entry name" value="Beta-barrel_TonB"/>
</dbReference>
<keyword evidence="4 8" id="KW-0812">Transmembrane</keyword>
<keyword evidence="7 8" id="KW-0998">Cell outer membrane</keyword>
<evidence type="ECO:0000259" key="11">
    <source>
        <dbReference type="Pfam" id="PF00593"/>
    </source>
</evidence>
<evidence type="ECO:0000256" key="4">
    <source>
        <dbReference type="ARBA" id="ARBA00022692"/>
    </source>
</evidence>
<evidence type="ECO:0000256" key="6">
    <source>
        <dbReference type="ARBA" id="ARBA00023136"/>
    </source>
</evidence>
<dbReference type="PROSITE" id="PS52016">
    <property type="entry name" value="TONB_DEPENDENT_REC_3"/>
    <property type="match status" value="1"/>
</dbReference>
<dbReference type="Proteomes" id="UP000006322">
    <property type="component" value="Unassembled WGS sequence"/>
</dbReference>
<evidence type="ECO:0000256" key="3">
    <source>
        <dbReference type="ARBA" id="ARBA00022452"/>
    </source>
</evidence>
<keyword evidence="6 8" id="KW-0472">Membrane</keyword>
<evidence type="ECO:0000256" key="10">
    <source>
        <dbReference type="SAM" id="SignalP"/>
    </source>
</evidence>
<dbReference type="PANTHER" id="PTHR47234">
    <property type="match status" value="1"/>
</dbReference>
<dbReference type="AlphaFoldDB" id="K7A0M6"/>
<feature type="domain" description="TonB-dependent receptor-like beta-barrel" evidence="11">
    <location>
        <begin position="364"/>
        <end position="848"/>
    </location>
</feature>
<dbReference type="GO" id="GO:0009279">
    <property type="term" value="C:cell outer membrane"/>
    <property type="evidence" value="ECO:0007669"/>
    <property type="project" value="UniProtKB-SubCell"/>
</dbReference>
<comment type="subcellular location">
    <subcellularLocation>
        <location evidence="1 8">Cell outer membrane</location>
        <topology evidence="1 8">Multi-pass membrane protein</topology>
    </subcellularLocation>
</comment>
<dbReference type="InterPro" id="IPR036942">
    <property type="entry name" value="Beta-barrel_TonB_sf"/>
</dbReference>
<evidence type="ECO:0000313" key="14">
    <source>
        <dbReference type="Proteomes" id="UP000006322"/>
    </source>
</evidence>
<keyword evidence="13" id="KW-0675">Receptor</keyword>
<keyword evidence="10" id="KW-0732">Signal</keyword>
<dbReference type="RefSeq" id="WP_007106278.1">
    <property type="nucleotide sequence ID" value="NZ_BAER01000112.1"/>
</dbReference>
<dbReference type="InterPro" id="IPR039426">
    <property type="entry name" value="TonB-dep_rcpt-like"/>
</dbReference>
<dbReference type="CDD" id="cd01347">
    <property type="entry name" value="ligand_gated_channel"/>
    <property type="match status" value="1"/>
</dbReference>
<feature type="signal peptide" evidence="10">
    <location>
        <begin position="1"/>
        <end position="23"/>
    </location>
</feature>
<evidence type="ECO:0000256" key="7">
    <source>
        <dbReference type="ARBA" id="ARBA00023237"/>
    </source>
</evidence>
<keyword evidence="5 9" id="KW-0798">TonB box</keyword>
<protein>
    <submittedName>
        <fullName evidence="13">TonB-dependent receptor</fullName>
    </submittedName>
</protein>
<accession>K7A0M6</accession>
<sequence>MFKNNTVAEAIRLSLFVSSAALALPSSFVAAQANDEGEANVVEKIQVTGSRIKRTDLESASPISIISAEDIKLGGFTSIEQVLQQSTASSGMATGAATNNGGAGAARINLRGLGSNRTLVLVNGRRMVNSGTGADSSVDLNTIPLATIERVEVLKDGASAVYGSDAVAGVVNIITKTHFDGLELSMGYAGSAKGDANTGDISLVTGGGGEKGHFVLGLSYVNRGKAMQGDRDFSACPDNDFDSTGACQSGSSYISGGNYNSGDGWGTLDGDKNWTEGYDAYNYADSSYLYTPQKRIGLFANANYDVNQDTQVYLETLYTKRTSTQQMAPSPISATLSADATGNPFGVATSMRRRMTEVGDRVFDQVTDTLRTVVGAQGLWDIGSGYEWDLSYSYGRNDATDRSSNYINLTKLYNTMDSSVCNDVGIPCQDWFVGEGDLSADTIDYISYTDQATGGNEFNIVNLNLTGDLFELPAGFVAFAAGAEYRREKGWYQPDAVTVAGDGSASAQEATSGSFDTTQIYAEFAIPLLADLPLVKALSIDAAVRWFDYSTFDSDTTWKMGLSWHVNDDLMIRGVASTAFRAPTVDELYGGDVGSYDYLTDPCSGYGGSDSSSSLYQTCQSEIGNTSYQYTDGQIENTYTTVANLTPEQADTVTVGVVYNPHVIEGLSLTLDYFNIEVSNAISRISTQTYLDQCYAGESSYCDVLNITRDDVTGNIDYMESPLTNVGTIETRGVDMNMAYVFEAMGFDWSVDVDATRLLEYTEDEVEYTGKIDGTNGGFAKWKSNLGIKMGQDDWTLSWKARYIGSMTDDYYASYDLVQDISSVTYHDVAAQYFINDTWSISAGVDNLFDKTPPYIYSWNNANTVPEVYDVMGRYYHAKVTARF</sequence>
<dbReference type="SUPFAM" id="SSF56935">
    <property type="entry name" value="Porins"/>
    <property type="match status" value="1"/>
</dbReference>
<dbReference type="Gene3D" id="2.170.130.10">
    <property type="entry name" value="TonB-dependent receptor, plug domain"/>
    <property type="match status" value="1"/>
</dbReference>
<dbReference type="STRING" id="1129793.GPLA_3625"/>
<evidence type="ECO:0000256" key="2">
    <source>
        <dbReference type="ARBA" id="ARBA00022448"/>
    </source>
</evidence>
<reference evidence="14" key="1">
    <citation type="journal article" date="2014" name="Environ. Microbiol.">
        <title>Comparative genomics of the marine bacterial genus Glaciecola reveals the high degree of genomic diversity and genomic characteristic for cold adaptation.</title>
        <authorList>
            <person name="Qin Q.L."/>
            <person name="Xie B.B."/>
            <person name="Yu Y."/>
            <person name="Shu Y.L."/>
            <person name="Rong J.C."/>
            <person name="Zhang Y.J."/>
            <person name="Zhao D.L."/>
            <person name="Chen X.L."/>
            <person name="Zhang X.Y."/>
            <person name="Chen B."/>
            <person name="Zhou B.C."/>
            <person name="Zhang Y.Z."/>
        </authorList>
    </citation>
    <scope>NUCLEOTIDE SEQUENCE [LARGE SCALE GENOMIC DNA]</scope>
    <source>
        <strain evidence="14">LMG 21857</strain>
    </source>
</reference>
<dbReference type="Pfam" id="PF07715">
    <property type="entry name" value="Plug"/>
    <property type="match status" value="1"/>
</dbReference>
<gene>
    <name evidence="13" type="ORF">GPLA_3625</name>
</gene>
<evidence type="ECO:0000256" key="5">
    <source>
        <dbReference type="ARBA" id="ARBA00023077"/>
    </source>
</evidence>
<keyword evidence="3 8" id="KW-1134">Transmembrane beta strand</keyword>
<keyword evidence="14" id="KW-1185">Reference proteome</keyword>
<dbReference type="Pfam" id="PF00593">
    <property type="entry name" value="TonB_dep_Rec_b-barrel"/>
    <property type="match status" value="1"/>
</dbReference>
<dbReference type="OrthoDB" id="176248at2"/>
<proteinExistence type="inferred from homology"/>
<evidence type="ECO:0000256" key="8">
    <source>
        <dbReference type="PROSITE-ProRule" id="PRU01360"/>
    </source>
</evidence>
<dbReference type="InterPro" id="IPR012910">
    <property type="entry name" value="Plug_dom"/>
</dbReference>
<evidence type="ECO:0000256" key="9">
    <source>
        <dbReference type="RuleBase" id="RU003357"/>
    </source>
</evidence>
<dbReference type="InterPro" id="IPR037066">
    <property type="entry name" value="Plug_dom_sf"/>
</dbReference>
<feature type="chain" id="PRO_5003901265" evidence="10">
    <location>
        <begin position="24"/>
        <end position="884"/>
    </location>
</feature>
<organism evidence="13 14">
    <name type="scientific">Paraglaciecola polaris LMG 21857</name>
    <dbReference type="NCBI Taxonomy" id="1129793"/>
    <lineage>
        <taxon>Bacteria</taxon>
        <taxon>Pseudomonadati</taxon>
        <taxon>Pseudomonadota</taxon>
        <taxon>Gammaproteobacteria</taxon>
        <taxon>Alteromonadales</taxon>
        <taxon>Alteromonadaceae</taxon>
        <taxon>Paraglaciecola</taxon>
    </lineage>
</organism>
<dbReference type="PANTHER" id="PTHR47234:SF2">
    <property type="entry name" value="TONB-DEPENDENT RECEPTOR"/>
    <property type="match status" value="1"/>
</dbReference>
<evidence type="ECO:0000259" key="12">
    <source>
        <dbReference type="Pfam" id="PF07715"/>
    </source>
</evidence>
<comment type="similarity">
    <text evidence="8 9">Belongs to the TonB-dependent receptor family.</text>
</comment>